<sequence>MKYFLVILLTIVSYTVMAQSATELFQSAREAYENGENNTALQLLRNCEATLRRSNPRIESLKAMCYVNMGDWVNASVALTTYFRTAPPSNEGTEAHKDLIALKEKVDGEIKEADRKFKEKLDEKRMDEAKEFEQQQLSNESGRLSEQKAASESRMYEVYKNSNDPDELEQFLTMFPHSTRFNEIKFKKYVADGDLDLKASRWTPAVENYTRALELYNKTSVAVKLVKARDEQAYALAVQKNRIEDYEYYLSKFPAGIHKQEADVVLQKNYLRLAREYVTANDFYHAVFYYKAYQNRYPNGPEIETVNAELCRYYLAEAKKEEKTKTIGGVQRAIELYTTAQQCENAASRSHLKSLNRKVKRWSRPDELFFGWHADKTNLIGFMTGGLKARKLDWYISGRTGSGLFKVKSDWKTDSKNSLAESVNKNKKFTGTIIPSEIHANLGLTKRIVYPFWLYAGAGVAANTELRQFISTTGNEEELVENKDAKFTALDLEGGLYLLLGPFVFRYGVNKPMSAKYTGSVTQQFGAAFKF</sequence>
<feature type="region of interest" description="Disordered" evidence="1">
    <location>
        <begin position="128"/>
        <end position="149"/>
    </location>
</feature>
<comment type="caution">
    <text evidence="3">The sequence shown here is derived from an EMBL/GenBank/DDBJ whole genome shotgun (WGS) entry which is preliminary data.</text>
</comment>
<dbReference type="InterPro" id="IPR011990">
    <property type="entry name" value="TPR-like_helical_dom_sf"/>
</dbReference>
<keyword evidence="2" id="KW-0732">Signal</keyword>
<evidence type="ECO:0000313" key="4">
    <source>
        <dbReference type="Proteomes" id="UP000677244"/>
    </source>
</evidence>
<feature type="signal peptide" evidence="2">
    <location>
        <begin position="1"/>
        <end position="18"/>
    </location>
</feature>
<accession>A0ABS3YX64</accession>
<dbReference type="RefSeq" id="WP_209140562.1">
    <property type="nucleotide sequence ID" value="NZ_JAGHKO010000004.1"/>
</dbReference>
<protein>
    <recommendedName>
        <fullName evidence="5">Outer membrane protein beta-barrel domain-containing protein</fullName>
    </recommendedName>
</protein>
<dbReference type="Gene3D" id="1.25.40.10">
    <property type="entry name" value="Tetratricopeptide repeat domain"/>
    <property type="match status" value="2"/>
</dbReference>
<evidence type="ECO:0000256" key="1">
    <source>
        <dbReference type="SAM" id="MobiDB-lite"/>
    </source>
</evidence>
<reference evidence="3 4" key="1">
    <citation type="submission" date="2021-03" db="EMBL/GenBank/DDBJ databases">
        <title>Assistant Professor.</title>
        <authorList>
            <person name="Huq M.A."/>
        </authorList>
    </citation>
    <scope>NUCLEOTIDE SEQUENCE [LARGE SCALE GENOMIC DNA]</scope>
    <source>
        <strain evidence="3 4">MAH-29</strain>
    </source>
</reference>
<gene>
    <name evidence="3" type="ORF">J7I42_19675</name>
</gene>
<dbReference type="EMBL" id="JAGHKO010000004">
    <property type="protein sequence ID" value="MBO9202517.1"/>
    <property type="molecule type" value="Genomic_DNA"/>
</dbReference>
<organism evidence="3 4">
    <name type="scientific">Niastella soli</name>
    <dbReference type="NCBI Taxonomy" id="2821487"/>
    <lineage>
        <taxon>Bacteria</taxon>
        <taxon>Pseudomonadati</taxon>
        <taxon>Bacteroidota</taxon>
        <taxon>Chitinophagia</taxon>
        <taxon>Chitinophagales</taxon>
        <taxon>Chitinophagaceae</taxon>
        <taxon>Niastella</taxon>
    </lineage>
</organism>
<proteinExistence type="predicted"/>
<feature type="chain" id="PRO_5047093910" description="Outer membrane protein beta-barrel domain-containing protein" evidence="2">
    <location>
        <begin position="19"/>
        <end position="531"/>
    </location>
</feature>
<evidence type="ECO:0000313" key="3">
    <source>
        <dbReference type="EMBL" id="MBO9202517.1"/>
    </source>
</evidence>
<evidence type="ECO:0008006" key="5">
    <source>
        <dbReference type="Google" id="ProtNLM"/>
    </source>
</evidence>
<dbReference type="Proteomes" id="UP000677244">
    <property type="component" value="Unassembled WGS sequence"/>
</dbReference>
<keyword evidence="4" id="KW-1185">Reference proteome</keyword>
<evidence type="ECO:0000256" key="2">
    <source>
        <dbReference type="SAM" id="SignalP"/>
    </source>
</evidence>
<name>A0ABS3YX64_9BACT</name>